<comment type="caution">
    <text evidence="8">Lacks conserved residue(s) required for the propagation of feature annotation.</text>
</comment>
<feature type="binding site" evidence="8">
    <location>
        <begin position="39"/>
        <end position="41"/>
    </location>
    <ligand>
        <name>GTP</name>
        <dbReference type="ChEBI" id="CHEBI:37565"/>
    </ligand>
</feature>
<dbReference type="Gene3D" id="1.10.300.10">
    <property type="entry name" value="Adenylosuccinate Synthetase, subunit A, domain 2"/>
    <property type="match status" value="1"/>
</dbReference>
<dbReference type="Gene3D" id="3.90.170.10">
    <property type="entry name" value="Adenylosuccinate Synthetase, subunit A, domain 3"/>
    <property type="match status" value="1"/>
</dbReference>
<evidence type="ECO:0000256" key="5">
    <source>
        <dbReference type="ARBA" id="ARBA00022755"/>
    </source>
</evidence>
<dbReference type="EC" id="6.3.4.4" evidence="8 9"/>
<dbReference type="HAMAP" id="MF_00011">
    <property type="entry name" value="Adenylosucc_synth"/>
    <property type="match status" value="1"/>
</dbReference>
<evidence type="ECO:0000313" key="10">
    <source>
        <dbReference type="EMBL" id="AEJ61299.1"/>
    </source>
</evidence>
<gene>
    <name evidence="8" type="primary">purA</name>
    <name evidence="10" type="ordered locus">Spith_1027</name>
</gene>
<dbReference type="SUPFAM" id="SSF52540">
    <property type="entry name" value="P-loop containing nucleoside triphosphate hydrolases"/>
    <property type="match status" value="1"/>
</dbReference>
<protein>
    <recommendedName>
        <fullName evidence="8 9">Adenylosuccinate synthetase</fullName>
        <shortName evidence="8">AMPSase</shortName>
        <shortName evidence="8">AdSS</shortName>
        <ecNumber evidence="8 9">6.3.4.4</ecNumber>
    </recommendedName>
    <alternativeName>
        <fullName evidence="8">IMP--aspartate ligase</fullName>
    </alternativeName>
</protein>
<feature type="binding site" evidence="8">
    <location>
        <begin position="276"/>
        <end position="282"/>
    </location>
    <ligand>
        <name>substrate</name>
    </ligand>
</feature>
<feature type="binding site" evidence="8">
    <location>
        <position position="12"/>
    </location>
    <ligand>
        <name>Mg(2+)</name>
        <dbReference type="ChEBI" id="CHEBI:18420"/>
    </ligand>
</feature>
<reference evidence="10 11" key="1">
    <citation type="submission" date="2011-06" db="EMBL/GenBank/DDBJ databases">
        <title>The complete genome of Spirochaeta thermophila DSM 6578.</title>
        <authorList>
            <consortium name="US DOE Joint Genome Institute (JGI-PGF)"/>
            <person name="Lucas S."/>
            <person name="Lapidus A."/>
            <person name="Bruce D."/>
            <person name="Goodwin L."/>
            <person name="Pitluck S."/>
            <person name="Peters L."/>
            <person name="Kyrpides N."/>
            <person name="Mavromatis K."/>
            <person name="Ivanova N."/>
            <person name="Mikailova N."/>
            <person name="Pagani I."/>
            <person name="Chertkov O."/>
            <person name="Detter J.C."/>
            <person name="Tapia R."/>
            <person name="Han C."/>
            <person name="Land M."/>
            <person name="Hauser L."/>
            <person name="Markowitz V."/>
            <person name="Cheng J.-F."/>
            <person name="Hugenholtz P."/>
            <person name="Woyke T."/>
            <person name="Wu D."/>
            <person name="Spring S."/>
            <person name="Merkhoffer B."/>
            <person name="Schneider S."/>
            <person name="Klenk H.-P."/>
            <person name="Eisen J.A."/>
        </authorList>
    </citation>
    <scope>NUCLEOTIDE SEQUENCE [LARGE SCALE GENOMIC DNA]</scope>
    <source>
        <strain evidence="11">ATCC 700085 / DSM 6578 / Z-1203</strain>
    </source>
</reference>
<dbReference type="SMART" id="SM00788">
    <property type="entry name" value="Adenylsucc_synt"/>
    <property type="match status" value="1"/>
</dbReference>
<keyword evidence="4 8" id="KW-0547">Nucleotide-binding</keyword>
<comment type="subcellular location">
    <subcellularLocation>
        <location evidence="8">Cytoplasm</location>
    </subcellularLocation>
</comment>
<dbReference type="InterPro" id="IPR042110">
    <property type="entry name" value="Adenylosuccinate_synth_dom2"/>
</dbReference>
<proteinExistence type="inferred from homology"/>
<keyword evidence="8" id="KW-0963">Cytoplasm</keyword>
<dbReference type="Gene3D" id="3.40.440.10">
    <property type="entry name" value="Adenylosuccinate Synthetase, subunit A, domain 1"/>
    <property type="match status" value="1"/>
</dbReference>
<keyword evidence="6 8" id="KW-0460">Magnesium</keyword>
<keyword evidence="7 8" id="KW-0342">GTP-binding</keyword>
<dbReference type="UniPathway" id="UPA00075">
    <property type="reaction ID" value="UER00335"/>
</dbReference>
<dbReference type="PANTHER" id="PTHR11846">
    <property type="entry name" value="ADENYLOSUCCINATE SYNTHETASE"/>
    <property type="match status" value="1"/>
</dbReference>
<feature type="binding site" description="in other chain" evidence="8">
    <location>
        <position position="280"/>
    </location>
    <ligand>
        <name>IMP</name>
        <dbReference type="ChEBI" id="CHEBI:58053"/>
        <note>ligand shared between dimeric partners</note>
    </ligand>
</feature>
<dbReference type="HOGENOM" id="CLU_029848_0_0_12"/>
<evidence type="ECO:0000256" key="9">
    <source>
        <dbReference type="RuleBase" id="RU000520"/>
    </source>
</evidence>
<dbReference type="InterPro" id="IPR042111">
    <property type="entry name" value="Adenylosuccinate_synth_dom3"/>
</dbReference>
<dbReference type="KEGG" id="stq:Spith_1027"/>
<evidence type="ECO:0000256" key="7">
    <source>
        <dbReference type="ARBA" id="ARBA00023134"/>
    </source>
</evidence>
<comment type="cofactor">
    <cofactor evidence="8">
        <name>Mg(2+)</name>
        <dbReference type="ChEBI" id="CHEBI:18420"/>
    </cofactor>
    <text evidence="8">Binds 1 Mg(2+) ion per subunit.</text>
</comment>
<name>G0GD07_WINT7</name>
<feature type="binding site" description="in other chain" evidence="8">
    <location>
        <position position="198"/>
    </location>
    <ligand>
        <name>IMP</name>
        <dbReference type="ChEBI" id="CHEBI:58053"/>
        <note>ligand shared between dimeric partners</note>
    </ligand>
</feature>
<keyword evidence="11" id="KW-1185">Reference proteome</keyword>
<keyword evidence="3 8" id="KW-0479">Metal-binding</keyword>
<comment type="subunit">
    <text evidence="1 8">Homodimer.</text>
</comment>
<dbReference type="CDD" id="cd03108">
    <property type="entry name" value="AdSS"/>
    <property type="match status" value="1"/>
</dbReference>
<dbReference type="NCBIfam" id="TIGR00184">
    <property type="entry name" value="purA"/>
    <property type="match status" value="1"/>
</dbReference>
<dbReference type="OrthoDB" id="9807553at2"/>
<dbReference type="InterPro" id="IPR027417">
    <property type="entry name" value="P-loop_NTPase"/>
</dbReference>
<accession>G0GD07</accession>
<dbReference type="AlphaFoldDB" id="G0GD07"/>
<feature type="binding site" evidence="8">
    <location>
        <position position="141"/>
    </location>
    <ligand>
        <name>IMP</name>
        <dbReference type="ChEBI" id="CHEBI:58053"/>
        <note>ligand shared between dimeric partners</note>
    </ligand>
</feature>
<dbReference type="GO" id="GO:0044208">
    <property type="term" value="P:'de novo' AMP biosynthetic process"/>
    <property type="evidence" value="ECO:0007669"/>
    <property type="project" value="UniProtKB-UniRule"/>
</dbReference>
<feature type="binding site" evidence="8">
    <location>
        <begin position="390"/>
        <end position="392"/>
    </location>
    <ligand>
        <name>GTP</name>
        <dbReference type="ChEBI" id="CHEBI:37565"/>
    </ligand>
</feature>
<evidence type="ECO:0000256" key="2">
    <source>
        <dbReference type="ARBA" id="ARBA00022598"/>
    </source>
</evidence>
<evidence type="ECO:0000256" key="4">
    <source>
        <dbReference type="ARBA" id="ARBA00022741"/>
    </source>
</evidence>
<dbReference type="InterPro" id="IPR018220">
    <property type="entry name" value="Adenylosuccin_syn_GTP-bd"/>
</dbReference>
<feature type="active site" description="Proton acceptor" evidence="8">
    <location>
        <position position="12"/>
    </location>
</feature>
<sequence length="408" mass="44748">MNIVVVGAQWGDEGKGKIVDVLASRADLVVRYSGGANAGHTIVHDGVSYKLHLVPSGIVYPDTEVVLGTGMVIDPEALFLELSQIEALGVDWKGRLYISDRAHLVFPSYKAEDKAVDEKRRYPIGTTGRGIGVAYAKKAFRDGVRMIDLFDDKFFSRLTPQEKRFVEPYLSRLEPLLVNLVSFMRGRVSGNILFEGAQGILLDLDVGTYPYVSSGVSAPAGASLGGGVGPCDLDAVYGVCKAYTTRVGYGPFPSEFRDHEAGLGDRIREIGHEYGTTTGRPRRCGYLDLVALKYACEAGGLSALHLTHLDVYDTFDEIGVCVAYRIGGDVITEFPSSISALEDAEPVIRTVKGWKRSLRECRSYDDLPSEARAYVDLIEEYTSTPVEIVSVGCEREETIIRKDPWKRS</sequence>
<dbReference type="STRING" id="869211.Spith_1027"/>
<dbReference type="InterPro" id="IPR042109">
    <property type="entry name" value="Adenylosuccinate_synth_dom1"/>
</dbReference>
<dbReference type="GO" id="GO:0005737">
    <property type="term" value="C:cytoplasm"/>
    <property type="evidence" value="ECO:0007669"/>
    <property type="project" value="UniProtKB-SubCell"/>
</dbReference>
<dbReference type="RefSeq" id="WP_014624655.1">
    <property type="nucleotide sequence ID" value="NC_017583.1"/>
</dbReference>
<evidence type="ECO:0000256" key="3">
    <source>
        <dbReference type="ARBA" id="ARBA00022723"/>
    </source>
</evidence>
<feature type="binding site" evidence="8">
    <location>
        <position position="282"/>
    </location>
    <ligand>
        <name>GTP</name>
        <dbReference type="ChEBI" id="CHEBI:37565"/>
    </ligand>
</feature>
<keyword evidence="2 8" id="KW-0436">Ligase</keyword>
<dbReference type="InterPro" id="IPR001114">
    <property type="entry name" value="Adenylosuccinate_synthetase"/>
</dbReference>
<dbReference type="GO" id="GO:0046040">
    <property type="term" value="P:IMP metabolic process"/>
    <property type="evidence" value="ECO:0007669"/>
    <property type="project" value="TreeGrafter"/>
</dbReference>
<keyword evidence="5 8" id="KW-0658">Purine biosynthesis</keyword>
<feature type="binding site" evidence="8">
    <location>
        <begin position="308"/>
        <end position="310"/>
    </location>
    <ligand>
        <name>GTP</name>
        <dbReference type="ChEBI" id="CHEBI:37565"/>
    </ligand>
</feature>
<comment type="pathway">
    <text evidence="8 9">Purine metabolism; AMP biosynthesis via de novo pathway; AMP from IMP: step 1/2.</text>
</comment>
<dbReference type="PANTHER" id="PTHR11846:SF0">
    <property type="entry name" value="ADENYLOSUCCINATE SYNTHETASE"/>
    <property type="match status" value="1"/>
</dbReference>
<comment type="similarity">
    <text evidence="8 9">Belongs to the adenylosuccinate synthetase family.</text>
</comment>
<dbReference type="FunFam" id="3.90.170.10:FF:000001">
    <property type="entry name" value="Adenylosuccinate synthetase"/>
    <property type="match status" value="1"/>
</dbReference>
<feature type="binding site" description="in other chain" evidence="8">
    <location>
        <begin position="37"/>
        <end position="40"/>
    </location>
    <ligand>
        <name>IMP</name>
        <dbReference type="ChEBI" id="CHEBI:58053"/>
        <note>ligand shared between dimeric partners</note>
    </ligand>
</feature>
<comment type="catalytic activity">
    <reaction evidence="8 9">
        <text>IMP + L-aspartate + GTP = N(6)-(1,2-dicarboxyethyl)-AMP + GDP + phosphate + 2 H(+)</text>
        <dbReference type="Rhea" id="RHEA:15753"/>
        <dbReference type="ChEBI" id="CHEBI:15378"/>
        <dbReference type="ChEBI" id="CHEBI:29991"/>
        <dbReference type="ChEBI" id="CHEBI:37565"/>
        <dbReference type="ChEBI" id="CHEBI:43474"/>
        <dbReference type="ChEBI" id="CHEBI:57567"/>
        <dbReference type="ChEBI" id="CHEBI:58053"/>
        <dbReference type="ChEBI" id="CHEBI:58189"/>
        <dbReference type="EC" id="6.3.4.4"/>
    </reaction>
</comment>
<feature type="binding site" evidence="8">
    <location>
        <position position="39"/>
    </location>
    <ligand>
        <name>Mg(2+)</name>
        <dbReference type="ChEBI" id="CHEBI:18420"/>
    </ligand>
</feature>
<dbReference type="Proteomes" id="UP000007254">
    <property type="component" value="Chromosome"/>
</dbReference>
<dbReference type="EMBL" id="CP002903">
    <property type="protein sequence ID" value="AEJ61299.1"/>
    <property type="molecule type" value="Genomic_DNA"/>
</dbReference>
<evidence type="ECO:0000256" key="8">
    <source>
        <dbReference type="HAMAP-Rule" id="MF_00011"/>
    </source>
</evidence>
<feature type="active site" description="Proton donor" evidence="8">
    <location>
        <position position="40"/>
    </location>
</feature>
<dbReference type="Pfam" id="PF00709">
    <property type="entry name" value="Adenylsucc_synt"/>
    <property type="match status" value="1"/>
</dbReference>
<comment type="function">
    <text evidence="8">Plays an important role in the de novo pathway of purine nucleotide biosynthesis. Catalyzes the first committed step in the biosynthesis of AMP from IMP.</text>
</comment>
<evidence type="ECO:0000256" key="6">
    <source>
        <dbReference type="ARBA" id="ARBA00022842"/>
    </source>
</evidence>
<dbReference type="GO" id="GO:0000287">
    <property type="term" value="F:magnesium ion binding"/>
    <property type="evidence" value="ECO:0007669"/>
    <property type="project" value="UniProtKB-UniRule"/>
</dbReference>
<dbReference type="GO" id="GO:0004019">
    <property type="term" value="F:adenylosuccinate synthase activity"/>
    <property type="evidence" value="ECO:0007669"/>
    <property type="project" value="UniProtKB-UniRule"/>
</dbReference>
<feature type="binding site" description="in other chain" evidence="8">
    <location>
        <begin position="12"/>
        <end position="15"/>
    </location>
    <ligand>
        <name>IMP</name>
        <dbReference type="ChEBI" id="CHEBI:58053"/>
        <note>ligand shared between dimeric partners</note>
    </ligand>
</feature>
<feature type="binding site" evidence="8">
    <location>
        <begin position="11"/>
        <end position="17"/>
    </location>
    <ligand>
        <name>GTP</name>
        <dbReference type="ChEBI" id="CHEBI:37565"/>
    </ligand>
</feature>
<dbReference type="PROSITE" id="PS01266">
    <property type="entry name" value="ADENYLOSUCCIN_SYN_1"/>
    <property type="match status" value="1"/>
</dbReference>
<evidence type="ECO:0000313" key="11">
    <source>
        <dbReference type="Proteomes" id="UP000007254"/>
    </source>
</evidence>
<organism evidence="10 11">
    <name type="scientific">Winmispira thermophila (strain ATCC 700085 / DSM 6578 / Z-1203)</name>
    <name type="common">Spirochaeta thermophila</name>
    <dbReference type="NCBI Taxonomy" id="869211"/>
    <lineage>
        <taxon>Bacteria</taxon>
        <taxon>Pseudomonadati</taxon>
        <taxon>Spirochaetota</taxon>
        <taxon>Spirochaetia</taxon>
        <taxon>Winmispirales</taxon>
        <taxon>Winmispiraceae</taxon>
        <taxon>Winmispira</taxon>
    </lineage>
</organism>
<evidence type="ECO:0000256" key="1">
    <source>
        <dbReference type="ARBA" id="ARBA00011738"/>
    </source>
</evidence>
<feature type="binding site" description="in other chain" evidence="8">
    <location>
        <position position="127"/>
    </location>
    <ligand>
        <name>IMP</name>
        <dbReference type="ChEBI" id="CHEBI:58053"/>
        <note>ligand shared between dimeric partners</note>
    </ligand>
</feature>
<dbReference type="GO" id="GO:0005525">
    <property type="term" value="F:GTP binding"/>
    <property type="evidence" value="ECO:0007669"/>
    <property type="project" value="UniProtKB-UniRule"/>
</dbReference>